<dbReference type="PROSITE" id="PS51186">
    <property type="entry name" value="GNAT"/>
    <property type="match status" value="1"/>
</dbReference>
<dbReference type="Gene3D" id="3.40.630.30">
    <property type="match status" value="1"/>
</dbReference>
<dbReference type="InterPro" id="IPR016181">
    <property type="entry name" value="Acyl_CoA_acyltransferase"/>
</dbReference>
<evidence type="ECO:0000313" key="2">
    <source>
        <dbReference type="EMBL" id="NKZ01991.1"/>
    </source>
</evidence>
<dbReference type="AlphaFoldDB" id="A0A7X6MJ67"/>
<dbReference type="EMBL" id="JAAXPG010000050">
    <property type="protein sequence ID" value="NKZ01991.1"/>
    <property type="molecule type" value="Genomic_DNA"/>
</dbReference>
<organism evidence="2 3">
    <name type="scientific">Nocardiopsis alborubida</name>
    <dbReference type="NCBI Taxonomy" id="146802"/>
    <lineage>
        <taxon>Bacteria</taxon>
        <taxon>Bacillati</taxon>
        <taxon>Actinomycetota</taxon>
        <taxon>Actinomycetes</taxon>
        <taxon>Streptosporangiales</taxon>
        <taxon>Nocardiopsidaceae</taxon>
        <taxon>Nocardiopsis</taxon>
    </lineage>
</organism>
<dbReference type="InterPro" id="IPR000182">
    <property type="entry name" value="GNAT_dom"/>
</dbReference>
<reference evidence="2 3" key="1">
    <citation type="submission" date="2020-04" db="EMBL/GenBank/DDBJ databases">
        <title>MicrobeNet Type strains.</title>
        <authorList>
            <person name="Nicholson A.C."/>
        </authorList>
    </citation>
    <scope>NUCLEOTIDE SEQUENCE [LARGE SCALE GENOMIC DNA]</scope>
    <source>
        <strain evidence="2 3">ATCC 23612</strain>
    </source>
</reference>
<dbReference type="Pfam" id="PF00583">
    <property type="entry name" value="Acetyltransf_1"/>
    <property type="match status" value="1"/>
</dbReference>
<feature type="domain" description="N-acetyltransferase" evidence="1">
    <location>
        <begin position="1"/>
        <end position="165"/>
    </location>
</feature>
<sequence length="165" mass="18430">MRLRQGGPEDLSAVLETFDATVAWLVEHGRSAQWGDRPWSRDPRRVARVKELVAEGLWVAEIGDGTAGFLVATERAPGYAPRVRERELYVHLLLVARTYTGRDVGGKLLSFARRQARERGVGLVRVDCWAGGDGALVRYYEGQGFTPVERVPVGGTEVQMFEYRV</sequence>
<evidence type="ECO:0000313" key="3">
    <source>
        <dbReference type="Proteomes" id="UP000553209"/>
    </source>
</evidence>
<keyword evidence="3" id="KW-1185">Reference proteome</keyword>
<evidence type="ECO:0000259" key="1">
    <source>
        <dbReference type="PROSITE" id="PS51186"/>
    </source>
</evidence>
<protein>
    <submittedName>
        <fullName evidence="2">GNAT family N-acetyltransferase</fullName>
    </submittedName>
</protein>
<name>A0A7X6MJ67_9ACTN</name>
<proteinExistence type="predicted"/>
<dbReference type="Proteomes" id="UP000553209">
    <property type="component" value="Unassembled WGS sequence"/>
</dbReference>
<dbReference type="SUPFAM" id="SSF55729">
    <property type="entry name" value="Acyl-CoA N-acyltransferases (Nat)"/>
    <property type="match status" value="1"/>
</dbReference>
<dbReference type="RefSeq" id="WP_061083370.1">
    <property type="nucleotide sequence ID" value="NZ_JAAXPG010000050.1"/>
</dbReference>
<dbReference type="GO" id="GO:0016747">
    <property type="term" value="F:acyltransferase activity, transferring groups other than amino-acyl groups"/>
    <property type="evidence" value="ECO:0007669"/>
    <property type="project" value="InterPro"/>
</dbReference>
<keyword evidence="2" id="KW-0808">Transferase</keyword>
<dbReference type="CDD" id="cd04301">
    <property type="entry name" value="NAT_SF"/>
    <property type="match status" value="1"/>
</dbReference>
<comment type="caution">
    <text evidence="2">The sequence shown here is derived from an EMBL/GenBank/DDBJ whole genome shotgun (WGS) entry which is preliminary data.</text>
</comment>
<gene>
    <name evidence="2" type="ORF">HGB44_30680</name>
</gene>
<dbReference type="PROSITE" id="PS50007">
    <property type="entry name" value="PIPLC_X_DOMAIN"/>
    <property type="match status" value="1"/>
</dbReference>
<accession>A0A7X6MJ67</accession>